<gene>
    <name evidence="2" type="ORF">ML536_21560</name>
</gene>
<name>A0AA41UIK4_9HYPH</name>
<accession>A0AA41UIK4</accession>
<dbReference type="EMBL" id="JALAZD010000005">
    <property type="protein sequence ID" value="MCI0129431.1"/>
    <property type="molecule type" value="Genomic_DNA"/>
</dbReference>
<proteinExistence type="predicted"/>
<dbReference type="RefSeq" id="WP_281737317.1">
    <property type="nucleotide sequence ID" value="NZ_JAKETQ010000005.1"/>
</dbReference>
<keyword evidence="1" id="KW-0812">Transmembrane</keyword>
<comment type="caution">
    <text evidence="2">The sequence shown here is derived from an EMBL/GenBank/DDBJ whole genome shotgun (WGS) entry which is preliminary data.</text>
</comment>
<feature type="transmembrane region" description="Helical" evidence="1">
    <location>
        <begin position="60"/>
        <end position="80"/>
    </location>
</feature>
<evidence type="ECO:0000256" key="1">
    <source>
        <dbReference type="SAM" id="Phobius"/>
    </source>
</evidence>
<evidence type="ECO:0000313" key="3">
    <source>
        <dbReference type="Proteomes" id="UP001156140"/>
    </source>
</evidence>
<keyword evidence="3" id="KW-1185">Reference proteome</keyword>
<protein>
    <submittedName>
        <fullName evidence="2">Uncharacterized protein</fullName>
    </submittedName>
</protein>
<evidence type="ECO:0000313" key="2">
    <source>
        <dbReference type="EMBL" id="MCI0129431.1"/>
    </source>
</evidence>
<reference evidence="2" key="1">
    <citation type="submission" date="2022-03" db="EMBL/GenBank/DDBJ databases">
        <title>The complete genome sequence of a Methyloterrigena soli.</title>
        <authorList>
            <person name="Zi Z."/>
        </authorList>
    </citation>
    <scope>NUCLEOTIDE SEQUENCE</scope>
    <source>
        <strain evidence="2">M48</strain>
    </source>
</reference>
<dbReference type="Proteomes" id="UP001156140">
    <property type="component" value="Unassembled WGS sequence"/>
</dbReference>
<dbReference type="AlphaFoldDB" id="A0AA41UIK4"/>
<keyword evidence="1" id="KW-1133">Transmembrane helix</keyword>
<feature type="transmembrane region" description="Helical" evidence="1">
    <location>
        <begin position="20"/>
        <end position="40"/>
    </location>
</feature>
<keyword evidence="1" id="KW-0472">Membrane</keyword>
<sequence>MSISVTGTSSGRLAGIARRLADGLGLLATPVLLVLAALVARDGSDMAGMVGMAEPSALGGMAGMYLVMAVFHAGPWLRLAGRKDFR</sequence>
<organism evidence="2 3">
    <name type="scientific">Paradevosia shaoguanensis</name>
    <dbReference type="NCBI Taxonomy" id="1335043"/>
    <lineage>
        <taxon>Bacteria</taxon>
        <taxon>Pseudomonadati</taxon>
        <taxon>Pseudomonadota</taxon>
        <taxon>Alphaproteobacteria</taxon>
        <taxon>Hyphomicrobiales</taxon>
        <taxon>Devosiaceae</taxon>
        <taxon>Paradevosia</taxon>
    </lineage>
</organism>